<feature type="transmembrane region" description="Helical" evidence="4">
    <location>
        <begin position="103"/>
        <end position="123"/>
    </location>
</feature>
<keyword evidence="3" id="KW-0804">Transcription</keyword>
<name>A0A939DCH2_9GAMM</name>
<evidence type="ECO:0000313" key="6">
    <source>
        <dbReference type="EMBL" id="MBN7795535.1"/>
    </source>
</evidence>
<dbReference type="InterPro" id="IPR020449">
    <property type="entry name" value="Tscrpt_reg_AraC-type_HTH"/>
</dbReference>
<keyword evidence="4" id="KW-0812">Transmembrane</keyword>
<dbReference type="Gene3D" id="1.10.10.60">
    <property type="entry name" value="Homeodomain-like"/>
    <property type="match status" value="1"/>
</dbReference>
<protein>
    <submittedName>
        <fullName evidence="6">AraC family transcriptional regulator</fullName>
    </submittedName>
</protein>
<sequence>MTFLREALLVASAQGALLCAVLLSVPSGNRRANNLLVLYIGLESLHLFYLYLVQLAEFSAPSYTLRMVFGLRYLDGPVLFLYVKALTDPDFRLRPRELAHTSVLLVWLAWFAYMASSPGWLRLNTQALQVLPSTVLASAMQSLIVMVYALLSLRQVERHRHRVKQALSAVDSLGLGWLRWLLLCMVLVSLLHIACDGFRWLGWMSSDVKAVINLSVTALLVYFIAIGGLRQPQIFSDHVRAALDGVHSGHVAAPAEVDTDSGKYQKSGMDIERRTELWKQLQGLLAADKPYLEPTLDLPKLAKMLAIRPQELSETINQEYGGSFYDLINFHRVEAAKTLLADPASKQRKLLDIALSVGFVSQSTFYNRFKRVTGLTPAKYRELGGLAGTANSKPHTTELASGS</sequence>
<dbReference type="InterPro" id="IPR018060">
    <property type="entry name" value="HTH_AraC"/>
</dbReference>
<evidence type="ECO:0000256" key="3">
    <source>
        <dbReference type="ARBA" id="ARBA00023163"/>
    </source>
</evidence>
<dbReference type="PANTHER" id="PTHR43280:SF29">
    <property type="entry name" value="ARAC-FAMILY TRANSCRIPTIONAL REGULATOR"/>
    <property type="match status" value="1"/>
</dbReference>
<feature type="transmembrane region" description="Helical" evidence="4">
    <location>
        <begin position="177"/>
        <end position="198"/>
    </location>
</feature>
<organism evidence="6 7">
    <name type="scientific">Parahaliea mediterranea</name>
    <dbReference type="NCBI Taxonomy" id="651086"/>
    <lineage>
        <taxon>Bacteria</taxon>
        <taxon>Pseudomonadati</taxon>
        <taxon>Pseudomonadota</taxon>
        <taxon>Gammaproteobacteria</taxon>
        <taxon>Cellvibrionales</taxon>
        <taxon>Halieaceae</taxon>
        <taxon>Parahaliea</taxon>
    </lineage>
</organism>
<dbReference type="GO" id="GO:0043565">
    <property type="term" value="F:sequence-specific DNA binding"/>
    <property type="evidence" value="ECO:0007669"/>
    <property type="project" value="InterPro"/>
</dbReference>
<evidence type="ECO:0000256" key="1">
    <source>
        <dbReference type="ARBA" id="ARBA00023015"/>
    </source>
</evidence>
<keyword evidence="4" id="KW-0472">Membrane</keyword>
<feature type="transmembrane region" description="Helical" evidence="4">
    <location>
        <begin position="64"/>
        <end position="83"/>
    </location>
</feature>
<keyword evidence="2" id="KW-0238">DNA-binding</keyword>
<evidence type="ECO:0000259" key="5">
    <source>
        <dbReference type="PROSITE" id="PS01124"/>
    </source>
</evidence>
<dbReference type="PROSITE" id="PS00041">
    <property type="entry name" value="HTH_ARAC_FAMILY_1"/>
    <property type="match status" value="1"/>
</dbReference>
<dbReference type="Proteomes" id="UP000664303">
    <property type="component" value="Unassembled WGS sequence"/>
</dbReference>
<feature type="transmembrane region" description="Helical" evidence="4">
    <location>
        <begin position="210"/>
        <end position="229"/>
    </location>
</feature>
<dbReference type="RefSeq" id="WP_206558984.1">
    <property type="nucleotide sequence ID" value="NZ_JAFKCZ010000002.1"/>
</dbReference>
<feature type="domain" description="HTH araC/xylS-type" evidence="5">
    <location>
        <begin position="282"/>
        <end position="383"/>
    </location>
</feature>
<dbReference type="AlphaFoldDB" id="A0A939DCH2"/>
<evidence type="ECO:0000256" key="2">
    <source>
        <dbReference type="ARBA" id="ARBA00023125"/>
    </source>
</evidence>
<gene>
    <name evidence="6" type="ORF">JYP50_02965</name>
</gene>
<evidence type="ECO:0000256" key="4">
    <source>
        <dbReference type="SAM" id="Phobius"/>
    </source>
</evidence>
<dbReference type="SUPFAM" id="SSF46689">
    <property type="entry name" value="Homeodomain-like"/>
    <property type="match status" value="1"/>
</dbReference>
<dbReference type="PROSITE" id="PS01124">
    <property type="entry name" value="HTH_ARAC_FAMILY_2"/>
    <property type="match status" value="1"/>
</dbReference>
<dbReference type="PRINTS" id="PR00032">
    <property type="entry name" value="HTHARAC"/>
</dbReference>
<dbReference type="SMART" id="SM00342">
    <property type="entry name" value="HTH_ARAC"/>
    <property type="match status" value="1"/>
</dbReference>
<evidence type="ECO:0000313" key="7">
    <source>
        <dbReference type="Proteomes" id="UP000664303"/>
    </source>
</evidence>
<dbReference type="EMBL" id="JAFKCZ010000002">
    <property type="protein sequence ID" value="MBN7795535.1"/>
    <property type="molecule type" value="Genomic_DNA"/>
</dbReference>
<keyword evidence="1" id="KW-0805">Transcription regulation</keyword>
<keyword evidence="7" id="KW-1185">Reference proteome</keyword>
<comment type="caution">
    <text evidence="6">The sequence shown here is derived from an EMBL/GenBank/DDBJ whole genome shotgun (WGS) entry which is preliminary data.</text>
</comment>
<accession>A0A939DCH2</accession>
<keyword evidence="4" id="KW-1133">Transmembrane helix</keyword>
<dbReference type="Pfam" id="PF12833">
    <property type="entry name" value="HTH_18"/>
    <property type="match status" value="1"/>
</dbReference>
<dbReference type="PANTHER" id="PTHR43280">
    <property type="entry name" value="ARAC-FAMILY TRANSCRIPTIONAL REGULATOR"/>
    <property type="match status" value="1"/>
</dbReference>
<proteinExistence type="predicted"/>
<reference evidence="6" key="1">
    <citation type="submission" date="2021-02" db="EMBL/GenBank/DDBJ databases">
        <title>PHA producing bacteria isolated from coastal sediment in Guangdong, Shenzhen.</title>
        <authorList>
            <person name="Zheng W."/>
            <person name="Yu S."/>
            <person name="Huang Y."/>
        </authorList>
    </citation>
    <scope>NUCLEOTIDE SEQUENCE</scope>
    <source>
        <strain evidence="6">TN14-10</strain>
    </source>
</reference>
<dbReference type="InterPro" id="IPR018062">
    <property type="entry name" value="HTH_AraC-typ_CS"/>
</dbReference>
<dbReference type="GO" id="GO:0003700">
    <property type="term" value="F:DNA-binding transcription factor activity"/>
    <property type="evidence" value="ECO:0007669"/>
    <property type="project" value="InterPro"/>
</dbReference>
<feature type="transmembrane region" description="Helical" evidence="4">
    <location>
        <begin position="34"/>
        <end position="52"/>
    </location>
</feature>
<feature type="transmembrane region" description="Helical" evidence="4">
    <location>
        <begin position="130"/>
        <end position="151"/>
    </location>
</feature>
<dbReference type="InterPro" id="IPR009057">
    <property type="entry name" value="Homeodomain-like_sf"/>
</dbReference>